<evidence type="ECO:0000313" key="3">
    <source>
        <dbReference type="EMBL" id="CAI3933436.1"/>
    </source>
</evidence>
<feature type="chain" id="PRO_5040781155" evidence="1">
    <location>
        <begin position="26"/>
        <end position="188"/>
    </location>
</feature>
<evidence type="ECO:0000256" key="1">
    <source>
        <dbReference type="SAM" id="SignalP"/>
    </source>
</evidence>
<reference evidence="2" key="1">
    <citation type="submission" date="2022-10" db="EMBL/GenBank/DDBJ databases">
        <authorList>
            <person name="Botero Cardona J."/>
        </authorList>
    </citation>
    <scope>NUCLEOTIDE SEQUENCE</scope>
    <source>
        <strain evidence="2">LMG 31819</strain>
        <strain evidence="3">R-53529</strain>
    </source>
</reference>
<evidence type="ECO:0000313" key="2">
    <source>
        <dbReference type="EMBL" id="CAI3927563.1"/>
    </source>
</evidence>
<protein>
    <submittedName>
        <fullName evidence="2">Uncharacterized protein</fullName>
    </submittedName>
</protein>
<evidence type="ECO:0000313" key="4">
    <source>
        <dbReference type="Proteomes" id="UP001154255"/>
    </source>
</evidence>
<keyword evidence="1" id="KW-0732">Signal</keyword>
<dbReference type="Proteomes" id="UP001154259">
    <property type="component" value="Unassembled WGS sequence"/>
</dbReference>
<feature type="signal peptide" evidence="1">
    <location>
        <begin position="1"/>
        <end position="25"/>
    </location>
</feature>
<dbReference type="RefSeq" id="WP_271789104.1">
    <property type="nucleotide sequence ID" value="NZ_CAMXCM010000001.1"/>
</dbReference>
<organism evidence="2 4">
    <name type="scientific">Commensalibacter communis</name>
    <dbReference type="NCBI Taxonomy" id="2972786"/>
    <lineage>
        <taxon>Bacteria</taxon>
        <taxon>Pseudomonadati</taxon>
        <taxon>Pseudomonadota</taxon>
        <taxon>Alphaproteobacteria</taxon>
        <taxon>Acetobacterales</taxon>
        <taxon>Acetobacteraceae</taxon>
    </lineage>
</organism>
<proteinExistence type="predicted"/>
<dbReference type="EMBL" id="CAMXCS010000001">
    <property type="protein sequence ID" value="CAI3933436.1"/>
    <property type="molecule type" value="Genomic_DNA"/>
</dbReference>
<gene>
    <name evidence="3" type="ORF">R53529_LOCUS666</name>
    <name evidence="2" type="ORF">R53530_LOCUS435</name>
</gene>
<keyword evidence="5" id="KW-1185">Reference proteome</keyword>
<accession>A0A9W4TMF3</accession>
<comment type="caution">
    <text evidence="2">The sequence shown here is derived from an EMBL/GenBank/DDBJ whole genome shotgun (WGS) entry which is preliminary data.</text>
</comment>
<dbReference type="EMBL" id="CAMXCM010000001">
    <property type="protein sequence ID" value="CAI3927563.1"/>
    <property type="molecule type" value="Genomic_DNA"/>
</dbReference>
<dbReference type="AlphaFoldDB" id="A0A9W4TMF3"/>
<evidence type="ECO:0000313" key="5">
    <source>
        <dbReference type="Proteomes" id="UP001154259"/>
    </source>
</evidence>
<dbReference type="Proteomes" id="UP001154255">
    <property type="component" value="Unassembled WGS sequence"/>
</dbReference>
<sequence length="188" mass="21897">MNKLQYFLLFSIVSIFCGNSNLSYAQETQQNDIIQGPFKTSLYPEGKIYFVKENDATPDDRCQMIAFMLEYKQDHIVKKEKIDEYEENGGCVEVASVFFDKIHNKPYIFVMQKWEHSFPPAIQMGSDSYEIRAYTKNKEGKLVIDADVSADPNFEGIDGIVDDDVNPERHYKYKTAADVKRYLKKKYH</sequence>
<name>A0A9W4TMF3_9PROT</name>